<feature type="region of interest" description="Disordered" evidence="1">
    <location>
        <begin position="55"/>
        <end position="103"/>
    </location>
</feature>
<feature type="region of interest" description="Disordered" evidence="1">
    <location>
        <begin position="18"/>
        <end position="37"/>
    </location>
</feature>
<feature type="region of interest" description="Disordered" evidence="1">
    <location>
        <begin position="334"/>
        <end position="419"/>
    </location>
</feature>
<feature type="region of interest" description="Disordered" evidence="1">
    <location>
        <begin position="219"/>
        <end position="307"/>
    </location>
</feature>
<accession>A0ABR2UH33</accession>
<dbReference type="Proteomes" id="UP001408356">
    <property type="component" value="Unassembled WGS sequence"/>
</dbReference>
<comment type="caution">
    <text evidence="2">The sequence shown here is derived from an EMBL/GenBank/DDBJ whole genome shotgun (WGS) entry which is preliminary data.</text>
</comment>
<evidence type="ECO:0000313" key="2">
    <source>
        <dbReference type="EMBL" id="KAK9413914.1"/>
    </source>
</evidence>
<feature type="region of interest" description="Disordered" evidence="1">
    <location>
        <begin position="112"/>
        <end position="131"/>
    </location>
</feature>
<keyword evidence="3" id="KW-1185">Reference proteome</keyword>
<gene>
    <name evidence="2" type="ORF">SUNI508_11490</name>
</gene>
<feature type="compositionally biased region" description="Low complexity" evidence="1">
    <location>
        <begin position="396"/>
        <end position="406"/>
    </location>
</feature>
<dbReference type="EMBL" id="JARVKF010000432">
    <property type="protein sequence ID" value="KAK9413914.1"/>
    <property type="molecule type" value="Genomic_DNA"/>
</dbReference>
<feature type="compositionally biased region" description="Pro residues" evidence="1">
    <location>
        <begin position="154"/>
        <end position="163"/>
    </location>
</feature>
<protein>
    <submittedName>
        <fullName evidence="2">Uncharacterized protein</fullName>
    </submittedName>
</protein>
<evidence type="ECO:0000313" key="3">
    <source>
        <dbReference type="Proteomes" id="UP001408356"/>
    </source>
</evidence>
<name>A0ABR2UH33_9PEZI</name>
<feature type="compositionally biased region" description="Polar residues" evidence="1">
    <location>
        <begin position="72"/>
        <end position="87"/>
    </location>
</feature>
<reference evidence="2 3" key="1">
    <citation type="journal article" date="2024" name="J. Plant Pathol.">
        <title>Sequence and assembly of the genome of Seiridium unicorne, isolate CBS 538.82, causal agent of cypress canker disease.</title>
        <authorList>
            <person name="Scali E."/>
            <person name="Rocca G.D."/>
            <person name="Danti R."/>
            <person name="Garbelotto M."/>
            <person name="Barberini S."/>
            <person name="Baroncelli R."/>
            <person name="Emiliani G."/>
        </authorList>
    </citation>
    <scope>NUCLEOTIDE SEQUENCE [LARGE SCALE GENOMIC DNA]</scope>
    <source>
        <strain evidence="2 3">BM-138-508</strain>
    </source>
</reference>
<sequence length="489" mass="53106">MSFGPQLVMPGAFHMEAPNGAAPLGGAHAGIFRPPNSPSISNSLYLGKSTGSFYADVSTPTFNVKRKRQEMRTSTPSGNHGSVNSDSAMGGRPRPGRRISSGRGIRYTLAGSLETPNGAEQKQLADMDDSTYSDVDYRRALGSRRTQGDFDSPPTRPSIPSPAPGWSQIALSTIGGVVGKVWEFCKEGAFRGFYAGGGRSYDIDTAPSQSKAWCNEHDIPTLSEIPGGFPKTDDPPFQCERATPDSTPPPAAKRRQISDSTPNDELRRNWVMVTDPVDNKRQPGLPVQEQRVPQARPSLNRRISKPVSRLNNSSLALANSKVVSHAGSASLNNRQAASFASPRSPVVHDRPATPSRLPVPSRPRSSSTVSPKILQQPSQLTSPSPYAPRGHRRAHSTASATSSTPARMKRRESSAQELIEGRSPRLDAKAKNMIVRKMKQDQEADARINDFNTRLMDMIRQGKEALGTTIEVDGYDDMDIGGNDHWEDD</sequence>
<feature type="compositionally biased region" description="Low complexity" evidence="1">
    <location>
        <begin position="353"/>
        <end position="371"/>
    </location>
</feature>
<feature type="region of interest" description="Disordered" evidence="1">
    <location>
        <begin position="143"/>
        <end position="164"/>
    </location>
</feature>
<proteinExistence type="predicted"/>
<organism evidence="2 3">
    <name type="scientific">Seiridium unicorne</name>
    <dbReference type="NCBI Taxonomy" id="138068"/>
    <lineage>
        <taxon>Eukaryota</taxon>
        <taxon>Fungi</taxon>
        <taxon>Dikarya</taxon>
        <taxon>Ascomycota</taxon>
        <taxon>Pezizomycotina</taxon>
        <taxon>Sordariomycetes</taxon>
        <taxon>Xylariomycetidae</taxon>
        <taxon>Amphisphaeriales</taxon>
        <taxon>Sporocadaceae</taxon>
        <taxon>Seiridium</taxon>
    </lineage>
</organism>
<evidence type="ECO:0000256" key="1">
    <source>
        <dbReference type="SAM" id="MobiDB-lite"/>
    </source>
</evidence>
<feature type="compositionally biased region" description="Polar residues" evidence="1">
    <location>
        <begin position="373"/>
        <end position="384"/>
    </location>
</feature>